<organism evidence="2 3">
    <name type="scientific">Gulo gulo</name>
    <name type="common">Wolverine</name>
    <name type="synonym">Gluton</name>
    <dbReference type="NCBI Taxonomy" id="48420"/>
    <lineage>
        <taxon>Eukaryota</taxon>
        <taxon>Metazoa</taxon>
        <taxon>Chordata</taxon>
        <taxon>Craniata</taxon>
        <taxon>Vertebrata</taxon>
        <taxon>Euteleostomi</taxon>
        <taxon>Mammalia</taxon>
        <taxon>Eutheria</taxon>
        <taxon>Laurasiatheria</taxon>
        <taxon>Carnivora</taxon>
        <taxon>Caniformia</taxon>
        <taxon>Musteloidea</taxon>
        <taxon>Mustelidae</taxon>
        <taxon>Guloninae</taxon>
        <taxon>Gulo</taxon>
    </lineage>
</organism>
<gene>
    <name evidence="2" type="ORF">BN2614_LOCUS4</name>
</gene>
<dbReference type="EMBL" id="CYRY02042585">
    <property type="protein sequence ID" value="VCX35048.1"/>
    <property type="molecule type" value="Genomic_DNA"/>
</dbReference>
<feature type="region of interest" description="Disordered" evidence="1">
    <location>
        <begin position="1"/>
        <end position="136"/>
    </location>
</feature>
<keyword evidence="3" id="KW-1185">Reference proteome</keyword>
<evidence type="ECO:0000256" key="1">
    <source>
        <dbReference type="SAM" id="MobiDB-lite"/>
    </source>
</evidence>
<reference evidence="2 3" key="1">
    <citation type="submission" date="2018-10" db="EMBL/GenBank/DDBJ databases">
        <authorList>
            <person name="Ekblom R."/>
            <person name="Jareborg N."/>
        </authorList>
    </citation>
    <scope>NUCLEOTIDE SEQUENCE [LARGE SCALE GENOMIC DNA]</scope>
    <source>
        <tissue evidence="2">Muscle</tissue>
    </source>
</reference>
<name>A0A9X9M4A3_GULGU</name>
<comment type="caution">
    <text evidence="2">The sequence shown here is derived from an EMBL/GenBank/DDBJ whole genome shotgun (WGS) entry which is preliminary data.</text>
</comment>
<dbReference type="Proteomes" id="UP000269945">
    <property type="component" value="Unassembled WGS sequence"/>
</dbReference>
<protein>
    <submittedName>
        <fullName evidence="2">Uncharacterized protein</fullName>
    </submittedName>
</protein>
<evidence type="ECO:0000313" key="2">
    <source>
        <dbReference type="EMBL" id="VCX35048.1"/>
    </source>
</evidence>
<feature type="non-terminal residue" evidence="2">
    <location>
        <position position="1"/>
    </location>
</feature>
<accession>A0A9X9M4A3</accession>
<proteinExistence type="predicted"/>
<dbReference type="AlphaFoldDB" id="A0A9X9M4A3"/>
<sequence>AGPEDARRRRRGRGASALTGARATAPTGTASPTPQLLDSPGAPVPPPPVSGEGPPGCGWPRCPSQREAPALPTLAGVGPGPPRKPEPERILRPWTCPGRPLVGSGAEPLPKRWPWSLHRGPGPPLGTRPCTSTTAM</sequence>
<feature type="compositionally biased region" description="Low complexity" evidence="1">
    <location>
        <begin position="14"/>
        <end position="34"/>
    </location>
</feature>
<evidence type="ECO:0000313" key="3">
    <source>
        <dbReference type="Proteomes" id="UP000269945"/>
    </source>
</evidence>